<sequence length="60" mass="6427">MRHQTIIPISLVALTSTLLTGCSVIEGIFKAGVWTGVIVVVLVVALIIWLITKIIGGRNK</sequence>
<keyword evidence="1" id="KW-0812">Transmembrane</keyword>
<keyword evidence="3" id="KW-1185">Reference proteome</keyword>
<evidence type="ECO:0000313" key="2">
    <source>
        <dbReference type="EMBL" id="MBE8721759.1"/>
    </source>
</evidence>
<gene>
    <name evidence="2" type="ORF">C4F40_13615</name>
</gene>
<protein>
    <recommendedName>
        <fullName evidence="4">Phosphatidate cytidylyltransferase</fullName>
    </recommendedName>
</protein>
<dbReference type="PROSITE" id="PS51257">
    <property type="entry name" value="PROKAR_LIPOPROTEIN"/>
    <property type="match status" value="1"/>
</dbReference>
<comment type="caution">
    <text evidence="2">The sequence shown here is derived from an EMBL/GenBank/DDBJ whole genome shotgun (WGS) entry which is preliminary data.</text>
</comment>
<evidence type="ECO:0000256" key="1">
    <source>
        <dbReference type="SAM" id="Phobius"/>
    </source>
</evidence>
<accession>A0ABR9T9I3</accession>
<name>A0ABR9T9I3_9SPHI</name>
<dbReference type="RefSeq" id="WP_196939702.1">
    <property type="nucleotide sequence ID" value="NZ_MU158690.1"/>
</dbReference>
<keyword evidence="1" id="KW-0472">Membrane</keyword>
<organism evidence="2 3">
    <name type="scientific">Sphingobacterium pedocola</name>
    <dbReference type="NCBI Taxonomy" id="2082722"/>
    <lineage>
        <taxon>Bacteria</taxon>
        <taxon>Pseudomonadati</taxon>
        <taxon>Bacteroidota</taxon>
        <taxon>Sphingobacteriia</taxon>
        <taxon>Sphingobacteriales</taxon>
        <taxon>Sphingobacteriaceae</taxon>
        <taxon>Sphingobacterium</taxon>
    </lineage>
</organism>
<feature type="transmembrane region" description="Helical" evidence="1">
    <location>
        <begin position="31"/>
        <end position="51"/>
    </location>
</feature>
<evidence type="ECO:0008006" key="4">
    <source>
        <dbReference type="Google" id="ProtNLM"/>
    </source>
</evidence>
<evidence type="ECO:0000313" key="3">
    <source>
        <dbReference type="Proteomes" id="UP000618319"/>
    </source>
</evidence>
<dbReference type="Proteomes" id="UP000618319">
    <property type="component" value="Unassembled WGS sequence"/>
</dbReference>
<dbReference type="EMBL" id="PSKQ01000021">
    <property type="protein sequence ID" value="MBE8721759.1"/>
    <property type="molecule type" value="Genomic_DNA"/>
</dbReference>
<proteinExistence type="predicted"/>
<keyword evidence="1" id="KW-1133">Transmembrane helix</keyword>
<reference evidence="2 3" key="1">
    <citation type="submission" date="2018-02" db="EMBL/GenBank/DDBJ databases">
        <title>Sphingobacterium KA21.</title>
        <authorList>
            <person name="Vasarhelyi B.M."/>
            <person name="Deshmukh S."/>
            <person name="Balint B."/>
            <person name="Kukolya J."/>
        </authorList>
    </citation>
    <scope>NUCLEOTIDE SEQUENCE [LARGE SCALE GENOMIC DNA]</scope>
    <source>
        <strain evidence="2 3">Ka21</strain>
    </source>
</reference>